<protein>
    <submittedName>
        <fullName evidence="1">Uncharacterized protein</fullName>
    </submittedName>
</protein>
<dbReference type="EMBL" id="BK059109">
    <property type="protein sequence ID" value="DAE31558.1"/>
    <property type="molecule type" value="Genomic_DNA"/>
</dbReference>
<proteinExistence type="predicted"/>
<accession>A0A8S5RJI5</accession>
<sequence>MLNNYRKRGIYDIVVIDILKEDVEGKSLDEVKRIIT</sequence>
<evidence type="ECO:0000313" key="1">
    <source>
        <dbReference type="EMBL" id="DAE31558.1"/>
    </source>
</evidence>
<reference evidence="1" key="1">
    <citation type="journal article" date="2021" name="Proc. Natl. Acad. Sci. U.S.A.">
        <title>A Catalog of Tens of Thousands of Viruses from Human Metagenomes Reveals Hidden Associations with Chronic Diseases.</title>
        <authorList>
            <person name="Tisza M.J."/>
            <person name="Buck C.B."/>
        </authorList>
    </citation>
    <scope>NUCLEOTIDE SEQUENCE</scope>
    <source>
        <strain evidence="1">CtBM815</strain>
    </source>
</reference>
<name>A0A8S5RJI5_9VIRU</name>
<organism evidence="1">
    <name type="scientific">virus sp. ctBM815</name>
    <dbReference type="NCBI Taxonomy" id="2825806"/>
    <lineage>
        <taxon>Viruses</taxon>
    </lineage>
</organism>